<feature type="domain" description="UPAR/Ly6" evidence="10">
    <location>
        <begin position="111"/>
        <end position="198"/>
    </location>
</feature>
<evidence type="ECO:0000256" key="4">
    <source>
        <dbReference type="ARBA" id="ARBA00022525"/>
    </source>
</evidence>
<evidence type="ECO:0000256" key="6">
    <source>
        <dbReference type="ARBA" id="ARBA00023136"/>
    </source>
</evidence>
<keyword evidence="4" id="KW-0964">Secreted</keyword>
<dbReference type="PANTHER" id="PTHR20914">
    <property type="entry name" value="LY6/PLAUR DOMAIN-CONTAINING PROTEIN 8"/>
    <property type="match status" value="1"/>
</dbReference>
<feature type="domain" description="UPAR/Ly6" evidence="10">
    <location>
        <begin position="20"/>
        <end position="109"/>
    </location>
</feature>
<keyword evidence="6" id="KW-0472">Membrane</keyword>
<evidence type="ECO:0000256" key="8">
    <source>
        <dbReference type="SAM" id="MobiDB-lite"/>
    </source>
</evidence>
<dbReference type="OrthoDB" id="5945173at2759"/>
<dbReference type="InterPro" id="IPR035076">
    <property type="entry name" value="Toxin/TOLIP"/>
</dbReference>
<feature type="chain" id="PRO_5018965706" description="UPAR/Ly6 domain-containing protein" evidence="9">
    <location>
        <begin position="20"/>
        <end position="507"/>
    </location>
</feature>
<dbReference type="Proteomes" id="UP000288216">
    <property type="component" value="Unassembled WGS sequence"/>
</dbReference>
<dbReference type="AlphaFoldDB" id="A0A401Q2C1"/>
<keyword evidence="3" id="KW-1003">Cell membrane</keyword>
<reference evidence="11 12" key="1">
    <citation type="journal article" date="2018" name="Nat. Ecol. Evol.">
        <title>Shark genomes provide insights into elasmobranch evolution and the origin of vertebrates.</title>
        <authorList>
            <person name="Hara Y"/>
            <person name="Yamaguchi K"/>
            <person name="Onimaru K"/>
            <person name="Kadota M"/>
            <person name="Koyanagi M"/>
            <person name="Keeley SD"/>
            <person name="Tatsumi K"/>
            <person name="Tanaka K"/>
            <person name="Motone F"/>
            <person name="Kageyama Y"/>
            <person name="Nozu R"/>
            <person name="Adachi N"/>
            <person name="Nishimura O"/>
            <person name="Nakagawa R"/>
            <person name="Tanegashima C"/>
            <person name="Kiyatake I"/>
            <person name="Matsumoto R"/>
            <person name="Murakumo K"/>
            <person name="Nishida K"/>
            <person name="Terakita A"/>
            <person name="Kuratani S"/>
            <person name="Sato K"/>
            <person name="Hyodo S Kuraku.S."/>
        </authorList>
    </citation>
    <scope>NUCLEOTIDE SEQUENCE [LARGE SCALE GENOMIC DNA]</scope>
</reference>
<keyword evidence="7" id="KW-0325">Glycoprotein</keyword>
<evidence type="ECO:0000256" key="7">
    <source>
        <dbReference type="ARBA" id="ARBA00023180"/>
    </source>
</evidence>
<sequence>MELFSGIFIICALVTQALTLKCFKCESSTGNCTQQKVCDPALNLQCTTMLITSRIGVRTARQIIKDCGNCFVPTSLNTGILAQFTGSSCCNSDLCNDPSHEVKENMTLNGLECDGCHSDSSAACANSTSIVKCVGIQNRCSHNYIPLSSSGEHIVFKGCVSESICEYHKSSSFGVQTSPDIHSCKESLCNKDTAFTGQLCHSCIGEPGGCQSRIMQCISSSCRTVSIKEVNNGTSQEHFVKGCGNCTENVSLNTGTFKVERVEECCQSHLCNNRTIAVKANTTLNGLECYGCAPLSNNMCEDWKERVKCVGKQSWCLHLSATATSLQNVTLKGCASESICKNPDLLKIHHLRPEQDFYCCNGSGCNRGSVPSGRSTAQTTTPANTVTANNYSSTLPVNMINAVLANNSLSVEMSSANTTYNLTVSNHNSMEQTSPVNSSDPVTLANNSPKPQTAVVQPADTVTLNSHSPAPQTAAVQPADTVTLNSHSPAIRCLPLLPLITLVACLF</sequence>
<feature type="signal peptide" evidence="9">
    <location>
        <begin position="1"/>
        <end position="19"/>
    </location>
</feature>
<feature type="region of interest" description="Disordered" evidence="8">
    <location>
        <begin position="428"/>
        <end position="453"/>
    </location>
</feature>
<dbReference type="InterPro" id="IPR045860">
    <property type="entry name" value="Snake_toxin-like_sf"/>
</dbReference>
<evidence type="ECO:0000259" key="10">
    <source>
        <dbReference type="SMART" id="SM00134"/>
    </source>
</evidence>
<evidence type="ECO:0000256" key="2">
    <source>
        <dbReference type="ARBA" id="ARBA00004613"/>
    </source>
</evidence>
<proteinExistence type="predicted"/>
<dbReference type="InterPro" id="IPR016054">
    <property type="entry name" value="LY6_UPA_recep-like"/>
</dbReference>
<dbReference type="OMA" id="CNDPSHE"/>
<dbReference type="PANTHER" id="PTHR20914:SF40">
    <property type="entry name" value="UROKINASE PLASMINOGEN ACTIVATOR SURFACE RECEPTOR-LIKE"/>
    <property type="match status" value="1"/>
</dbReference>
<organism evidence="11 12">
    <name type="scientific">Scyliorhinus torazame</name>
    <name type="common">Cloudy catshark</name>
    <name type="synonym">Catulus torazame</name>
    <dbReference type="NCBI Taxonomy" id="75743"/>
    <lineage>
        <taxon>Eukaryota</taxon>
        <taxon>Metazoa</taxon>
        <taxon>Chordata</taxon>
        <taxon>Craniata</taxon>
        <taxon>Vertebrata</taxon>
        <taxon>Chondrichthyes</taxon>
        <taxon>Elasmobranchii</taxon>
        <taxon>Galeomorphii</taxon>
        <taxon>Galeoidea</taxon>
        <taxon>Carcharhiniformes</taxon>
        <taxon>Scyliorhinidae</taxon>
        <taxon>Scyliorhinus</taxon>
    </lineage>
</organism>
<protein>
    <recommendedName>
        <fullName evidence="10">UPAR/Ly6 domain-containing protein</fullName>
    </recommendedName>
</protein>
<gene>
    <name evidence="11" type="ORF">scyTo_0015982</name>
</gene>
<dbReference type="Pfam" id="PF00087">
    <property type="entry name" value="Toxin_TOLIP"/>
    <property type="match status" value="1"/>
</dbReference>
<dbReference type="STRING" id="75743.A0A401Q2C1"/>
<feature type="domain" description="UPAR/Ly6" evidence="10">
    <location>
        <begin position="200"/>
        <end position="279"/>
    </location>
</feature>
<dbReference type="SUPFAM" id="SSF57302">
    <property type="entry name" value="Snake toxin-like"/>
    <property type="match status" value="3"/>
</dbReference>
<dbReference type="SMART" id="SM00134">
    <property type="entry name" value="LU"/>
    <property type="match status" value="4"/>
</dbReference>
<evidence type="ECO:0000313" key="12">
    <source>
        <dbReference type="Proteomes" id="UP000288216"/>
    </source>
</evidence>
<dbReference type="GO" id="GO:0005576">
    <property type="term" value="C:extracellular region"/>
    <property type="evidence" value="ECO:0007669"/>
    <property type="project" value="UniProtKB-SubCell"/>
</dbReference>
<evidence type="ECO:0000256" key="9">
    <source>
        <dbReference type="SAM" id="SignalP"/>
    </source>
</evidence>
<name>A0A401Q2C1_SCYTO</name>
<feature type="domain" description="UPAR/Ly6" evidence="10">
    <location>
        <begin position="287"/>
        <end position="377"/>
    </location>
</feature>
<comment type="subcellular location">
    <subcellularLocation>
        <location evidence="1">Cell membrane</location>
    </subcellularLocation>
    <subcellularLocation>
        <location evidence="2">Secreted</location>
    </subcellularLocation>
</comment>
<accession>A0A401Q2C1</accession>
<dbReference type="EMBL" id="BFAA01009372">
    <property type="protein sequence ID" value="GCB79461.1"/>
    <property type="molecule type" value="Genomic_DNA"/>
</dbReference>
<evidence type="ECO:0000256" key="3">
    <source>
        <dbReference type="ARBA" id="ARBA00022475"/>
    </source>
</evidence>
<evidence type="ECO:0000256" key="1">
    <source>
        <dbReference type="ARBA" id="ARBA00004236"/>
    </source>
</evidence>
<dbReference type="GO" id="GO:0005886">
    <property type="term" value="C:plasma membrane"/>
    <property type="evidence" value="ECO:0007669"/>
    <property type="project" value="UniProtKB-SubCell"/>
</dbReference>
<evidence type="ECO:0000313" key="11">
    <source>
        <dbReference type="EMBL" id="GCB79461.1"/>
    </source>
</evidence>
<evidence type="ECO:0000256" key="5">
    <source>
        <dbReference type="ARBA" id="ARBA00022729"/>
    </source>
</evidence>
<keyword evidence="12" id="KW-1185">Reference proteome</keyword>
<comment type="caution">
    <text evidence="11">The sequence shown here is derived from an EMBL/GenBank/DDBJ whole genome shotgun (WGS) entry which is preliminary data.</text>
</comment>
<dbReference type="InterPro" id="IPR050918">
    <property type="entry name" value="CNF-like_PLA2_Inhibitor"/>
</dbReference>
<dbReference type="Pfam" id="PF00021">
    <property type="entry name" value="UPAR_LY6"/>
    <property type="match status" value="3"/>
</dbReference>
<dbReference type="Gene3D" id="2.10.60.10">
    <property type="entry name" value="CD59"/>
    <property type="match status" value="4"/>
</dbReference>
<keyword evidence="5 9" id="KW-0732">Signal</keyword>